<proteinExistence type="predicted"/>
<accession>A0AAW0UMR0</accession>
<dbReference type="Proteomes" id="UP001487740">
    <property type="component" value="Unassembled WGS sequence"/>
</dbReference>
<comment type="caution">
    <text evidence="1">The sequence shown here is derived from an EMBL/GenBank/DDBJ whole genome shotgun (WGS) entry which is preliminary data.</text>
</comment>
<dbReference type="EMBL" id="JARAKH010000009">
    <property type="protein sequence ID" value="KAK8401412.1"/>
    <property type="molecule type" value="Genomic_DNA"/>
</dbReference>
<organism evidence="1 2">
    <name type="scientific">Scylla paramamosain</name>
    <name type="common">Mud crab</name>
    <dbReference type="NCBI Taxonomy" id="85552"/>
    <lineage>
        <taxon>Eukaryota</taxon>
        <taxon>Metazoa</taxon>
        <taxon>Ecdysozoa</taxon>
        <taxon>Arthropoda</taxon>
        <taxon>Crustacea</taxon>
        <taxon>Multicrustacea</taxon>
        <taxon>Malacostraca</taxon>
        <taxon>Eumalacostraca</taxon>
        <taxon>Eucarida</taxon>
        <taxon>Decapoda</taxon>
        <taxon>Pleocyemata</taxon>
        <taxon>Brachyura</taxon>
        <taxon>Eubrachyura</taxon>
        <taxon>Portunoidea</taxon>
        <taxon>Portunidae</taxon>
        <taxon>Portuninae</taxon>
        <taxon>Scylla</taxon>
    </lineage>
</organism>
<evidence type="ECO:0000313" key="1">
    <source>
        <dbReference type="EMBL" id="KAK8401412.1"/>
    </source>
</evidence>
<keyword evidence="2" id="KW-1185">Reference proteome</keyword>
<reference evidence="1 2" key="1">
    <citation type="submission" date="2023-03" db="EMBL/GenBank/DDBJ databases">
        <title>High-quality genome of Scylla paramamosain provides insights in environmental adaptation.</title>
        <authorList>
            <person name="Zhang L."/>
        </authorList>
    </citation>
    <scope>NUCLEOTIDE SEQUENCE [LARGE SCALE GENOMIC DNA]</scope>
    <source>
        <strain evidence="1">LZ_2023a</strain>
        <tissue evidence="1">Muscle</tissue>
    </source>
</reference>
<protein>
    <submittedName>
        <fullName evidence="1">Uncharacterized protein</fullName>
    </submittedName>
</protein>
<sequence length="92" mass="10053">MRKMGTLFYTRLTHDCVITGADATYASSVLGIHCGHDVRDGMGRAPRQGTRPAAIFICIMSSVFWDAIGRAPRQGTKPAATFICIKSTSVFW</sequence>
<gene>
    <name evidence="1" type="ORF">O3P69_002884</name>
</gene>
<evidence type="ECO:0000313" key="2">
    <source>
        <dbReference type="Proteomes" id="UP001487740"/>
    </source>
</evidence>
<dbReference type="AlphaFoldDB" id="A0AAW0UMR0"/>
<name>A0AAW0UMR0_SCYPA</name>